<dbReference type="EMBL" id="JBIENY010000262">
    <property type="protein sequence ID" value="MFG6297354.1"/>
    <property type="molecule type" value="Genomic_DNA"/>
</dbReference>
<dbReference type="GeneID" id="90940814"/>
<gene>
    <name evidence="1" type="ORF">ACGU38_18570</name>
    <name evidence="2" type="ORF">ACGU38_27825</name>
    <name evidence="3" type="ORF">P7W03_02280</name>
</gene>
<reference evidence="3" key="1">
    <citation type="submission" date="2023-03" db="EMBL/GenBank/DDBJ databases">
        <title>Borrelidin-producing and root-colonizing Streptomyces rochei is a potent biopesticide for soil-borne oomycete-caused plant diseases.</title>
        <authorList>
            <person name="Zhou D."/>
            <person name="Wang X."/>
            <person name="Navarro-Munoz J.C."/>
            <person name="Li W."/>
            <person name="Li J."/>
            <person name="Jiu M."/>
            <person name="Deng S."/>
            <person name="Ye Y."/>
            <person name="Daly P."/>
            <person name="Wei L."/>
        </authorList>
    </citation>
    <scope>NUCLEOTIDE SEQUENCE</scope>
    <source>
        <strain evidence="3">JK1</strain>
    </source>
</reference>
<evidence type="ECO:0000313" key="4">
    <source>
        <dbReference type="Proteomes" id="UP001231701"/>
    </source>
</evidence>
<accession>A0AAX3ZB30</accession>
<dbReference type="RefSeq" id="WP_046251640.1">
    <property type="nucleotide sequence ID" value="NZ_CP121271.1"/>
</dbReference>
<dbReference type="EMBL" id="JBIENY010000411">
    <property type="protein sequence ID" value="MFG6299153.1"/>
    <property type="molecule type" value="Genomic_DNA"/>
</dbReference>
<keyword evidence="5" id="KW-1185">Reference proteome</keyword>
<dbReference type="Proteomes" id="UP001231701">
    <property type="component" value="Chromosome"/>
</dbReference>
<dbReference type="AlphaFoldDB" id="A0AAX3ZB30"/>
<proteinExistence type="predicted"/>
<evidence type="ECO:0000313" key="5">
    <source>
        <dbReference type="Proteomes" id="UP001605990"/>
    </source>
</evidence>
<evidence type="ECO:0000313" key="2">
    <source>
        <dbReference type="EMBL" id="MFG6299153.1"/>
    </source>
</evidence>
<name>A0AAX3ZB30_STRRO</name>
<protein>
    <submittedName>
        <fullName evidence="3">Uncharacterized protein</fullName>
    </submittedName>
</protein>
<sequence length="111" mass="11955">MRPSPTEPTDADAFQAVCGHTHLFPGARCLLLELPDPDGFAADPRPIDLHLRFRDDVVTAAELRIEEQAGAVLDVPPYTTGAGTPLAGRTWLIRRLARAGGDVELTIGSRL</sequence>
<dbReference type="EMBL" id="CP121271">
    <property type="protein sequence ID" value="WMC84449.1"/>
    <property type="molecule type" value="Genomic_DNA"/>
</dbReference>
<evidence type="ECO:0000313" key="1">
    <source>
        <dbReference type="EMBL" id="MFG6297354.1"/>
    </source>
</evidence>
<reference evidence="1 5" key="2">
    <citation type="submission" date="2024-10" db="EMBL/GenBank/DDBJ databases">
        <title>Draft genome assembly of a novel steroid transforming actinomycete isolated from African clawed frog Xenopus laevis.</title>
        <authorList>
            <person name="Bragin E."/>
            <person name="Kollerov V."/>
            <person name="Donova M.V."/>
        </authorList>
    </citation>
    <scope>NUCLEOTIDE SEQUENCE [LARGE SCALE GENOMIC DNA]</scope>
    <source>
        <strain evidence="1 5">MTOC-St3</strain>
    </source>
</reference>
<dbReference type="Proteomes" id="UP001605990">
    <property type="component" value="Unassembled WGS sequence"/>
</dbReference>
<evidence type="ECO:0000313" key="3">
    <source>
        <dbReference type="EMBL" id="WMC84449.1"/>
    </source>
</evidence>
<organism evidence="3 4">
    <name type="scientific">Streptomyces rochei</name>
    <name type="common">Streptomyces parvullus</name>
    <dbReference type="NCBI Taxonomy" id="1928"/>
    <lineage>
        <taxon>Bacteria</taxon>
        <taxon>Bacillati</taxon>
        <taxon>Actinomycetota</taxon>
        <taxon>Actinomycetes</taxon>
        <taxon>Kitasatosporales</taxon>
        <taxon>Streptomycetaceae</taxon>
        <taxon>Streptomyces</taxon>
        <taxon>Streptomyces rochei group</taxon>
    </lineage>
</organism>